<reference evidence="7 8" key="1">
    <citation type="submission" date="2017-12" db="EMBL/GenBank/DDBJ databases">
        <title>Complete Genome Sequence of Stenotrophomonas maltophilia CSM2.</title>
        <authorList>
            <person name="Castro-Jaimes S."/>
            <person name="Lopez-Leal G."/>
            <person name="Barberena Jonas C."/>
            <person name="Bustos P."/>
            <person name="Perez-Oseguera A."/>
            <person name="Cevallos M.A."/>
        </authorList>
    </citation>
    <scope>NUCLEOTIDE SEQUENCE [LARGE SCALE GENOMIC DNA]</scope>
    <source>
        <strain evidence="7 8">CSM2</strain>
    </source>
</reference>
<dbReference type="AlphaFoldDB" id="A0AAD0BRJ4"/>
<dbReference type="GO" id="GO:0016020">
    <property type="term" value="C:membrane"/>
    <property type="evidence" value="ECO:0007669"/>
    <property type="project" value="UniProtKB-SubCell"/>
</dbReference>
<evidence type="ECO:0000259" key="6">
    <source>
        <dbReference type="Pfam" id="PF04138"/>
    </source>
</evidence>
<evidence type="ECO:0000256" key="1">
    <source>
        <dbReference type="ARBA" id="ARBA00004141"/>
    </source>
</evidence>
<gene>
    <name evidence="7" type="ORF">SmaCSM2_02715</name>
</gene>
<dbReference type="EMBL" id="CP025298">
    <property type="protein sequence ID" value="AUI06147.1"/>
    <property type="molecule type" value="Genomic_DNA"/>
</dbReference>
<proteinExistence type="predicted"/>
<keyword evidence="4 5" id="KW-0472">Membrane</keyword>
<evidence type="ECO:0000256" key="2">
    <source>
        <dbReference type="ARBA" id="ARBA00022692"/>
    </source>
</evidence>
<feature type="transmembrane region" description="Helical" evidence="5">
    <location>
        <begin position="100"/>
        <end position="120"/>
    </location>
</feature>
<evidence type="ECO:0000256" key="5">
    <source>
        <dbReference type="SAM" id="Phobius"/>
    </source>
</evidence>
<keyword evidence="2 5" id="KW-0812">Transmembrane</keyword>
<evidence type="ECO:0000256" key="3">
    <source>
        <dbReference type="ARBA" id="ARBA00022989"/>
    </source>
</evidence>
<feature type="domain" description="GtrA/DPMS transmembrane" evidence="6">
    <location>
        <begin position="8"/>
        <end position="127"/>
    </location>
</feature>
<evidence type="ECO:0000313" key="8">
    <source>
        <dbReference type="Proteomes" id="UP000234414"/>
    </source>
</evidence>
<protein>
    <recommendedName>
        <fullName evidence="6">GtrA/DPMS transmembrane domain-containing protein</fullName>
    </recommendedName>
</protein>
<dbReference type="GO" id="GO:0000271">
    <property type="term" value="P:polysaccharide biosynthetic process"/>
    <property type="evidence" value="ECO:0007669"/>
    <property type="project" value="InterPro"/>
</dbReference>
<comment type="subcellular location">
    <subcellularLocation>
        <location evidence="1">Membrane</location>
        <topology evidence="1">Multi-pass membrane protein</topology>
    </subcellularLocation>
</comment>
<accession>A0AAD0BRJ4</accession>
<dbReference type="Proteomes" id="UP000234414">
    <property type="component" value="Chromosome"/>
</dbReference>
<feature type="transmembrane region" description="Helical" evidence="5">
    <location>
        <begin position="67"/>
        <end position="88"/>
    </location>
</feature>
<feature type="transmembrane region" description="Helical" evidence="5">
    <location>
        <begin position="32"/>
        <end position="55"/>
    </location>
</feature>
<sequence>MSRQFLLFVICGGTAAAVNVGSRVLFSLAFPFEVAVCLAYGLGMLTAFILNRVLVFKGSNRPIAQQVAWFVGINAISLLQTLGISIVLKRWALPALSWPLDIPLSAHLVGVAVPIVTAYLGHKHFTFARRGVD</sequence>
<evidence type="ECO:0000256" key="4">
    <source>
        <dbReference type="ARBA" id="ARBA00023136"/>
    </source>
</evidence>
<name>A0AAD0BRJ4_STEMA</name>
<dbReference type="RefSeq" id="WP_101764910.1">
    <property type="nucleotide sequence ID" value="NZ_CP025298.1"/>
</dbReference>
<dbReference type="InterPro" id="IPR007267">
    <property type="entry name" value="GtrA_DPMS_TM"/>
</dbReference>
<organism evidence="7 8">
    <name type="scientific">Stenotrophomonas maltophilia</name>
    <name type="common">Pseudomonas maltophilia</name>
    <name type="synonym">Xanthomonas maltophilia</name>
    <dbReference type="NCBI Taxonomy" id="40324"/>
    <lineage>
        <taxon>Bacteria</taxon>
        <taxon>Pseudomonadati</taxon>
        <taxon>Pseudomonadota</taxon>
        <taxon>Gammaproteobacteria</taxon>
        <taxon>Lysobacterales</taxon>
        <taxon>Lysobacteraceae</taxon>
        <taxon>Stenotrophomonas</taxon>
        <taxon>Stenotrophomonas maltophilia group</taxon>
    </lineage>
</organism>
<keyword evidence="3 5" id="KW-1133">Transmembrane helix</keyword>
<evidence type="ECO:0000313" key="7">
    <source>
        <dbReference type="EMBL" id="AUI06147.1"/>
    </source>
</evidence>
<dbReference type="Pfam" id="PF04138">
    <property type="entry name" value="GtrA_DPMS_TM"/>
    <property type="match status" value="1"/>
</dbReference>